<dbReference type="PANTHER" id="PTHR45723">
    <property type="entry name" value="SERINE/THREONINE-PROTEIN KINASE RIO1"/>
    <property type="match status" value="1"/>
</dbReference>
<keyword evidence="7 14" id="KW-0418">Kinase</keyword>
<dbReference type="InterPro" id="IPR000719">
    <property type="entry name" value="Prot_kinase_dom"/>
</dbReference>
<dbReference type="EC" id="2.7.11.1" evidence="2"/>
<dbReference type="Proteomes" id="UP000027093">
    <property type="component" value="Chromosome"/>
</dbReference>
<evidence type="ECO:0000256" key="9">
    <source>
        <dbReference type="ARBA" id="ARBA00022842"/>
    </source>
</evidence>
<keyword evidence="5" id="KW-0479">Metal-binding</keyword>
<accession>A0A060HLA8</accession>
<keyword evidence="3 14" id="KW-0723">Serine/threonine-protein kinase</keyword>
<dbReference type="InterPro" id="IPR051272">
    <property type="entry name" value="RIO-type_Ser/Thr_kinase"/>
</dbReference>
<dbReference type="GO" id="GO:0005524">
    <property type="term" value="F:ATP binding"/>
    <property type="evidence" value="ECO:0007669"/>
    <property type="project" value="UniProtKB-KW"/>
</dbReference>
<dbReference type="Pfam" id="PF01163">
    <property type="entry name" value="RIO1"/>
    <property type="match status" value="1"/>
</dbReference>
<dbReference type="EMBL" id="CP007536">
    <property type="protein sequence ID" value="AIC16000.1"/>
    <property type="molecule type" value="Genomic_DNA"/>
</dbReference>
<evidence type="ECO:0000256" key="4">
    <source>
        <dbReference type="ARBA" id="ARBA00022679"/>
    </source>
</evidence>
<comment type="catalytic activity">
    <reaction evidence="11">
        <text>L-seryl-[protein] + ATP = O-phospho-L-seryl-[protein] + ADP + H(+)</text>
        <dbReference type="Rhea" id="RHEA:17989"/>
        <dbReference type="Rhea" id="RHEA-COMP:9863"/>
        <dbReference type="Rhea" id="RHEA-COMP:11604"/>
        <dbReference type="ChEBI" id="CHEBI:15378"/>
        <dbReference type="ChEBI" id="CHEBI:29999"/>
        <dbReference type="ChEBI" id="CHEBI:30616"/>
        <dbReference type="ChEBI" id="CHEBI:83421"/>
        <dbReference type="ChEBI" id="CHEBI:456216"/>
        <dbReference type="EC" id="2.7.11.1"/>
    </reaction>
</comment>
<evidence type="ECO:0000256" key="5">
    <source>
        <dbReference type="ARBA" id="ARBA00022723"/>
    </source>
</evidence>
<dbReference type="Gene3D" id="1.10.510.10">
    <property type="entry name" value="Transferase(Phosphotransferase) domain 1"/>
    <property type="match status" value="1"/>
</dbReference>
<dbReference type="Gene3D" id="3.30.200.20">
    <property type="entry name" value="Phosphorylase Kinase, domain 1"/>
    <property type="match status" value="1"/>
</dbReference>
<keyword evidence="8" id="KW-0067">ATP-binding</keyword>
<organism evidence="14 15">
    <name type="scientific">Nitrososphaera viennensis EN76</name>
    <dbReference type="NCBI Taxonomy" id="926571"/>
    <lineage>
        <taxon>Archaea</taxon>
        <taxon>Nitrososphaerota</taxon>
        <taxon>Nitrososphaeria</taxon>
        <taxon>Nitrososphaerales</taxon>
        <taxon>Nitrososphaeraceae</taxon>
        <taxon>Nitrososphaera</taxon>
    </lineage>
</organism>
<keyword evidence="9" id="KW-0460">Magnesium</keyword>
<evidence type="ECO:0000256" key="7">
    <source>
        <dbReference type="ARBA" id="ARBA00022777"/>
    </source>
</evidence>
<dbReference type="GeneID" id="74947006"/>
<dbReference type="GO" id="GO:0004674">
    <property type="term" value="F:protein serine/threonine kinase activity"/>
    <property type="evidence" value="ECO:0007669"/>
    <property type="project" value="UniProtKB-KW"/>
</dbReference>
<dbReference type="InterPro" id="IPR000687">
    <property type="entry name" value="RIO_kinase"/>
</dbReference>
<dbReference type="CDD" id="cd05145">
    <property type="entry name" value="RIO1_like"/>
    <property type="match status" value="1"/>
</dbReference>
<sequence>MGKDDVEPEEEKQQQQQQQEQEQHKEPKAVARADRRYARHERENRFLQKKSEDYQVVEEVFDMPTMMVITKMVNDGILKSVQSHFASGKEAKVFIGEAPDGSPLAVKIYLTVSSEFKKRMQYIAGDPRFSEIKGGTRNFISAWARKEFKNLQQAHKAGVRVPAPIAVEKNVLVMEFIGDSEGNVATPLANLESVTEADYAEVVEQLQILYQKAGLVHADLSEYNIFKNPKGEIILLDFGSAVDVKHPNSKQFLVRDVQNVNRFFIKRGIDVIDTTHLMDRIMTAG</sequence>
<feature type="compositionally biased region" description="Acidic residues" evidence="12">
    <location>
        <begin position="1"/>
        <end position="10"/>
    </location>
</feature>
<dbReference type="HOGENOM" id="CLU_018693_3_3_2"/>
<evidence type="ECO:0000256" key="12">
    <source>
        <dbReference type="SAM" id="MobiDB-lite"/>
    </source>
</evidence>
<dbReference type="SUPFAM" id="SSF56112">
    <property type="entry name" value="Protein kinase-like (PK-like)"/>
    <property type="match status" value="1"/>
</dbReference>
<evidence type="ECO:0000313" key="14">
    <source>
        <dbReference type="EMBL" id="AIC16000.1"/>
    </source>
</evidence>
<keyword evidence="15" id="KW-1185">Reference proteome</keyword>
<protein>
    <recommendedName>
        <fullName evidence="2">non-specific serine/threonine protein kinase</fullName>
        <ecNumber evidence="2">2.7.11.1</ecNumber>
    </recommendedName>
</protein>
<dbReference type="OrthoDB" id="31344at2157"/>
<keyword evidence="4" id="KW-0808">Transferase</keyword>
<comment type="catalytic activity">
    <reaction evidence="10">
        <text>L-threonyl-[protein] + ATP = O-phospho-L-threonyl-[protein] + ADP + H(+)</text>
        <dbReference type="Rhea" id="RHEA:46608"/>
        <dbReference type="Rhea" id="RHEA-COMP:11060"/>
        <dbReference type="Rhea" id="RHEA-COMP:11605"/>
        <dbReference type="ChEBI" id="CHEBI:15378"/>
        <dbReference type="ChEBI" id="CHEBI:30013"/>
        <dbReference type="ChEBI" id="CHEBI:30616"/>
        <dbReference type="ChEBI" id="CHEBI:61977"/>
        <dbReference type="ChEBI" id="CHEBI:456216"/>
        <dbReference type="EC" id="2.7.11.1"/>
    </reaction>
</comment>
<evidence type="ECO:0000259" key="13">
    <source>
        <dbReference type="PROSITE" id="PS50011"/>
    </source>
</evidence>
<dbReference type="GO" id="GO:0046872">
    <property type="term" value="F:metal ion binding"/>
    <property type="evidence" value="ECO:0007669"/>
    <property type="project" value="UniProtKB-KW"/>
</dbReference>
<evidence type="ECO:0000256" key="2">
    <source>
        <dbReference type="ARBA" id="ARBA00012513"/>
    </source>
</evidence>
<dbReference type="KEGG" id="nvn:NVIE_017380"/>
<feature type="domain" description="Protein kinase" evidence="13">
    <location>
        <begin position="79"/>
        <end position="285"/>
    </location>
</feature>
<name>A0A060HLA8_9ARCH</name>
<dbReference type="PROSITE" id="PS50011">
    <property type="entry name" value="PROTEIN_KINASE_DOM"/>
    <property type="match status" value="1"/>
</dbReference>
<dbReference type="SMART" id="SM00090">
    <property type="entry name" value="RIO"/>
    <property type="match status" value="1"/>
</dbReference>
<dbReference type="InterPro" id="IPR018934">
    <property type="entry name" value="RIO_dom"/>
</dbReference>
<keyword evidence="6" id="KW-0547">Nucleotide-binding</keyword>
<evidence type="ECO:0000256" key="8">
    <source>
        <dbReference type="ARBA" id="ARBA00022840"/>
    </source>
</evidence>
<evidence type="ECO:0000256" key="1">
    <source>
        <dbReference type="ARBA" id="ARBA00009196"/>
    </source>
</evidence>
<evidence type="ECO:0000256" key="10">
    <source>
        <dbReference type="ARBA" id="ARBA00047899"/>
    </source>
</evidence>
<evidence type="ECO:0000256" key="3">
    <source>
        <dbReference type="ARBA" id="ARBA00022527"/>
    </source>
</evidence>
<feature type="region of interest" description="Disordered" evidence="12">
    <location>
        <begin position="1"/>
        <end position="37"/>
    </location>
</feature>
<dbReference type="AlphaFoldDB" id="A0A060HLA8"/>
<comment type="similarity">
    <text evidence="1">Belongs to the protein kinase superfamily. RIO-type Ser/Thr kinase family.</text>
</comment>
<gene>
    <name evidence="14" type="ORF">NVIE_017380</name>
</gene>
<dbReference type="RefSeq" id="WP_084790716.1">
    <property type="nucleotide sequence ID" value="NZ_CP007536.1"/>
</dbReference>
<dbReference type="InterPro" id="IPR011009">
    <property type="entry name" value="Kinase-like_dom_sf"/>
</dbReference>
<dbReference type="STRING" id="926571.NVIE_017380"/>
<feature type="compositionally biased region" description="Basic and acidic residues" evidence="12">
    <location>
        <begin position="21"/>
        <end position="37"/>
    </location>
</feature>
<evidence type="ECO:0000256" key="11">
    <source>
        <dbReference type="ARBA" id="ARBA00048679"/>
    </source>
</evidence>
<evidence type="ECO:0000256" key="6">
    <source>
        <dbReference type="ARBA" id="ARBA00022741"/>
    </source>
</evidence>
<proteinExistence type="inferred from homology"/>
<evidence type="ECO:0000313" key="15">
    <source>
        <dbReference type="Proteomes" id="UP000027093"/>
    </source>
</evidence>
<reference evidence="14 15" key="1">
    <citation type="journal article" date="2014" name="Int. J. Syst. Evol. Microbiol.">
        <title>Nitrososphaera viennensis gen. nov., sp. nov., an aerobic and mesophilic, ammonia-oxidizing archaeon from soil and a member of the archaeal phylum Thaumarchaeota.</title>
        <authorList>
            <person name="Stieglmeier M."/>
            <person name="Klingl A."/>
            <person name="Alves R.J."/>
            <person name="Rittmann S.K."/>
            <person name="Melcher M."/>
            <person name="Leisch N."/>
            <person name="Schleper C."/>
        </authorList>
    </citation>
    <scope>NUCLEOTIDE SEQUENCE [LARGE SCALE GENOMIC DNA]</scope>
    <source>
        <strain evidence="14">EN76</strain>
    </source>
</reference>